<sequence length="397" mass="45998">MPNMFSAGSSAVGYLYQVRYALYLILKKIDLEISIEKLDDVAFESQGTPIELLQLKHHLNQSANLTDGSSDLWKTIRVWSEAIKEREIILPGVMLTLVTTSSAQDNSISSLLRDDIKRDPISACAQLVNYALKSKSDTNKSSYESFLSLGPDQQLALVESIYILDSTEGIVEVEELIKKTLLLSTREKYLVSVYERLEGWWLQKTINHLVSGSQDTINGSEVRTKLQDIIDQFRNESLPIDYLYDDPEESNLTQDNRLFVNQLKLINVSSIRIKKAVRDYYRASKQRSRWVSEELLSIDEIFAYEKRLFEEWEEHFEMVNENPFKLNDEIEFQERGKLLYNGLINQSYPTIRRDCTEPYVLKGSLHILANKKPLRIGWHPFYSERLKIHKEDGEEVV</sequence>
<dbReference type="Proteomes" id="UP000182110">
    <property type="component" value="Unassembled WGS sequence"/>
</dbReference>
<protein>
    <recommendedName>
        <fullName evidence="1">ABC-three component systems C-terminal domain-containing protein</fullName>
    </recommendedName>
</protein>
<name>A0AAN2PEK2_9BACI</name>
<dbReference type="InterPro" id="IPR046913">
    <property type="entry name" value="ABC-3C_CTD7"/>
</dbReference>
<dbReference type="Pfam" id="PF20283">
    <property type="entry name" value="CTD7"/>
    <property type="match status" value="1"/>
</dbReference>
<evidence type="ECO:0000259" key="1">
    <source>
        <dbReference type="Pfam" id="PF20283"/>
    </source>
</evidence>
<reference evidence="2 3" key="1">
    <citation type="journal article" date="2014" name="Genome Announc.">
        <title>Genome Sequence of Bacillus simplex Strain P558, Isolated from a Human Fecal Sample.</title>
        <authorList>
            <person name="Croce O."/>
            <person name="Hugon P."/>
            <person name="Lagier J.C."/>
            <person name="Bibi F."/>
            <person name="Robert C."/>
            <person name="Azhar E.I."/>
            <person name="Raoult D."/>
            <person name="Fournier P.E."/>
        </authorList>
    </citation>
    <scope>NUCLEOTIDE SEQUENCE [LARGE SCALE GENOMIC DNA]</scope>
    <source>
        <strain evidence="2 3">P558</strain>
    </source>
</reference>
<gene>
    <name evidence="2" type="ORF">BN1180_01180</name>
</gene>
<keyword evidence="3" id="KW-1185">Reference proteome</keyword>
<comment type="caution">
    <text evidence="2">The sequence shown here is derived from an EMBL/GenBank/DDBJ whole genome shotgun (WGS) entry which is preliminary data.</text>
</comment>
<dbReference type="AlphaFoldDB" id="A0AAN2PEK2"/>
<accession>A0AAN2PEK2</accession>
<evidence type="ECO:0000313" key="3">
    <source>
        <dbReference type="Proteomes" id="UP000182110"/>
    </source>
</evidence>
<feature type="domain" description="ABC-three component systems C-terminal" evidence="1">
    <location>
        <begin position="259"/>
        <end position="386"/>
    </location>
</feature>
<evidence type="ECO:0000313" key="2">
    <source>
        <dbReference type="EMBL" id="CEG31044.1"/>
    </source>
</evidence>
<organism evidence="2 3">
    <name type="scientific">Peribacillus simplex</name>
    <dbReference type="NCBI Taxonomy" id="1478"/>
    <lineage>
        <taxon>Bacteria</taxon>
        <taxon>Bacillati</taxon>
        <taxon>Bacillota</taxon>
        <taxon>Bacilli</taxon>
        <taxon>Bacillales</taxon>
        <taxon>Bacillaceae</taxon>
        <taxon>Peribacillus</taxon>
    </lineage>
</organism>
<dbReference type="EMBL" id="CCXW01000001">
    <property type="protein sequence ID" value="CEG31044.1"/>
    <property type="molecule type" value="Genomic_DNA"/>
</dbReference>
<proteinExistence type="predicted"/>
<dbReference type="RefSeq" id="WP_072272472.1">
    <property type="nucleotide sequence ID" value="NZ_CCXW01000001.1"/>
</dbReference>